<keyword evidence="3" id="KW-1185">Reference proteome</keyword>
<protein>
    <submittedName>
        <fullName evidence="2">Uncharacterized protein</fullName>
    </submittedName>
</protein>
<dbReference type="Proteomes" id="UP001293254">
    <property type="component" value="Unassembled WGS sequence"/>
</dbReference>
<organism evidence="2 3">
    <name type="scientific">Sesamum alatum</name>
    <dbReference type="NCBI Taxonomy" id="300844"/>
    <lineage>
        <taxon>Eukaryota</taxon>
        <taxon>Viridiplantae</taxon>
        <taxon>Streptophyta</taxon>
        <taxon>Embryophyta</taxon>
        <taxon>Tracheophyta</taxon>
        <taxon>Spermatophyta</taxon>
        <taxon>Magnoliopsida</taxon>
        <taxon>eudicotyledons</taxon>
        <taxon>Gunneridae</taxon>
        <taxon>Pentapetalae</taxon>
        <taxon>asterids</taxon>
        <taxon>lamiids</taxon>
        <taxon>Lamiales</taxon>
        <taxon>Pedaliaceae</taxon>
        <taxon>Sesamum</taxon>
    </lineage>
</organism>
<reference evidence="2" key="1">
    <citation type="submission" date="2020-06" db="EMBL/GenBank/DDBJ databases">
        <authorList>
            <person name="Li T."/>
            <person name="Hu X."/>
            <person name="Zhang T."/>
            <person name="Song X."/>
            <person name="Zhang H."/>
            <person name="Dai N."/>
            <person name="Sheng W."/>
            <person name="Hou X."/>
            <person name="Wei L."/>
        </authorList>
    </citation>
    <scope>NUCLEOTIDE SEQUENCE</scope>
    <source>
        <strain evidence="2">3651</strain>
        <tissue evidence="2">Leaf</tissue>
    </source>
</reference>
<gene>
    <name evidence="2" type="ORF">Salat_0630800</name>
</gene>
<evidence type="ECO:0000313" key="2">
    <source>
        <dbReference type="EMBL" id="KAK4434680.1"/>
    </source>
</evidence>
<dbReference type="EMBL" id="JACGWO010000002">
    <property type="protein sequence ID" value="KAK4434680.1"/>
    <property type="molecule type" value="Genomic_DNA"/>
</dbReference>
<accession>A0AAE1YQW0</accession>
<reference evidence="2" key="2">
    <citation type="journal article" date="2024" name="Plant">
        <title>Genomic evolution and insights into agronomic trait innovations of Sesamum species.</title>
        <authorList>
            <person name="Miao H."/>
            <person name="Wang L."/>
            <person name="Qu L."/>
            <person name="Liu H."/>
            <person name="Sun Y."/>
            <person name="Le M."/>
            <person name="Wang Q."/>
            <person name="Wei S."/>
            <person name="Zheng Y."/>
            <person name="Lin W."/>
            <person name="Duan Y."/>
            <person name="Cao H."/>
            <person name="Xiong S."/>
            <person name="Wang X."/>
            <person name="Wei L."/>
            <person name="Li C."/>
            <person name="Ma Q."/>
            <person name="Ju M."/>
            <person name="Zhao R."/>
            <person name="Li G."/>
            <person name="Mu C."/>
            <person name="Tian Q."/>
            <person name="Mei H."/>
            <person name="Zhang T."/>
            <person name="Gao T."/>
            <person name="Zhang H."/>
        </authorList>
    </citation>
    <scope>NUCLEOTIDE SEQUENCE</scope>
    <source>
        <strain evidence="2">3651</strain>
    </source>
</reference>
<proteinExistence type="predicted"/>
<evidence type="ECO:0000256" key="1">
    <source>
        <dbReference type="SAM" id="MobiDB-lite"/>
    </source>
</evidence>
<feature type="region of interest" description="Disordered" evidence="1">
    <location>
        <begin position="81"/>
        <end position="101"/>
    </location>
</feature>
<evidence type="ECO:0000313" key="3">
    <source>
        <dbReference type="Proteomes" id="UP001293254"/>
    </source>
</evidence>
<feature type="region of interest" description="Disordered" evidence="1">
    <location>
        <begin position="1"/>
        <end position="28"/>
    </location>
</feature>
<comment type="caution">
    <text evidence="2">The sequence shown here is derived from an EMBL/GenBank/DDBJ whole genome shotgun (WGS) entry which is preliminary data.</text>
</comment>
<sequence>MDQESKIGGTTDVGKTNTPLTKTRPENPKMLYEVGQRFVRNFPSKRKGKAQEREELISNTQRIRGLPPRIKLIVQARGFSPPEGSSLYEPHLPSRSIGGKGGFASYRMTMSTRNTFLE</sequence>
<dbReference type="AlphaFoldDB" id="A0AAE1YQW0"/>
<name>A0AAE1YQW0_9LAMI</name>